<gene>
    <name evidence="3" type="ORF">H0A68_17200</name>
</gene>
<dbReference type="OrthoDB" id="9796252at2"/>
<dbReference type="RefSeq" id="WP_129970778.1">
    <property type="nucleotide sequence ID" value="NZ_JACCEW010000006.1"/>
</dbReference>
<dbReference type="InterPro" id="IPR051330">
    <property type="entry name" value="Phosphatase_reg/MetRdx"/>
</dbReference>
<dbReference type="InterPro" id="IPR000614">
    <property type="entry name" value="FRMsr_CS"/>
</dbReference>
<name>A0A853FJS1_9BURK</name>
<dbReference type="SUPFAM" id="SSF55781">
    <property type="entry name" value="GAF domain-like"/>
    <property type="match status" value="1"/>
</dbReference>
<evidence type="ECO:0000313" key="4">
    <source>
        <dbReference type="Proteomes" id="UP000580517"/>
    </source>
</evidence>
<protein>
    <submittedName>
        <fullName evidence="3">GAF domain-containing protein</fullName>
    </submittedName>
</protein>
<dbReference type="PROSITE" id="PS01320">
    <property type="entry name" value="UPF0067"/>
    <property type="match status" value="1"/>
</dbReference>
<dbReference type="EMBL" id="JACCEW010000006">
    <property type="protein sequence ID" value="NYT38621.1"/>
    <property type="molecule type" value="Genomic_DNA"/>
</dbReference>
<evidence type="ECO:0000313" key="3">
    <source>
        <dbReference type="EMBL" id="NYT38621.1"/>
    </source>
</evidence>
<dbReference type="PANTHER" id="PTHR21021">
    <property type="entry name" value="GAF/PUTATIVE CYTOSKELETAL PROTEIN"/>
    <property type="match status" value="1"/>
</dbReference>
<dbReference type="InterPro" id="IPR003018">
    <property type="entry name" value="GAF"/>
</dbReference>
<evidence type="ECO:0000256" key="1">
    <source>
        <dbReference type="ARBA" id="ARBA00038454"/>
    </source>
</evidence>
<dbReference type="Proteomes" id="UP000580517">
    <property type="component" value="Unassembled WGS sequence"/>
</dbReference>
<dbReference type="FunFam" id="3.30.450.40:FF:000008">
    <property type="entry name" value="GAF domain-containing proteins"/>
    <property type="match status" value="1"/>
</dbReference>
<dbReference type="InterPro" id="IPR029016">
    <property type="entry name" value="GAF-like_dom_sf"/>
</dbReference>
<evidence type="ECO:0000259" key="2">
    <source>
        <dbReference type="Pfam" id="PF01590"/>
    </source>
</evidence>
<dbReference type="Gene3D" id="3.30.450.40">
    <property type="match status" value="1"/>
</dbReference>
<dbReference type="Pfam" id="PF01590">
    <property type="entry name" value="GAF"/>
    <property type="match status" value="1"/>
</dbReference>
<accession>A0A853FJS1</accession>
<dbReference type="GO" id="GO:0005829">
    <property type="term" value="C:cytosol"/>
    <property type="evidence" value="ECO:0007669"/>
    <property type="project" value="TreeGrafter"/>
</dbReference>
<comment type="similarity">
    <text evidence="1">Belongs to the free Met sulfoxide reductase family.</text>
</comment>
<reference evidence="3 4" key="1">
    <citation type="submission" date="2020-07" db="EMBL/GenBank/DDBJ databases">
        <title>Taxonomic revisions and descriptions of new bacterial species based on genomic comparisons in the high-G+C-content subgroup of the family Alcaligenaceae.</title>
        <authorList>
            <person name="Szabo A."/>
            <person name="Felfoldi T."/>
        </authorList>
    </citation>
    <scope>NUCLEOTIDE SEQUENCE [LARGE SCALE GENOMIC DNA]</scope>
    <source>
        <strain evidence="3 4">DSM 25264</strain>
    </source>
</reference>
<comment type="caution">
    <text evidence="3">The sequence shown here is derived from an EMBL/GenBank/DDBJ whole genome shotgun (WGS) entry which is preliminary data.</text>
</comment>
<dbReference type="GO" id="GO:0033745">
    <property type="term" value="F:L-methionine-(R)-S-oxide reductase activity"/>
    <property type="evidence" value="ECO:0007669"/>
    <property type="project" value="TreeGrafter"/>
</dbReference>
<feature type="domain" description="GAF" evidence="2">
    <location>
        <begin position="52"/>
        <end position="154"/>
    </location>
</feature>
<dbReference type="PANTHER" id="PTHR21021:SF15">
    <property type="entry name" value="FREE METHIONINE-R-SULFOXIDE REDUCTASE"/>
    <property type="match status" value="1"/>
</dbReference>
<keyword evidence="4" id="KW-1185">Reference proteome</keyword>
<organism evidence="3 4">
    <name type="scientific">Allopusillimonas soli</name>
    <dbReference type="NCBI Taxonomy" id="659016"/>
    <lineage>
        <taxon>Bacteria</taxon>
        <taxon>Pseudomonadati</taxon>
        <taxon>Pseudomonadota</taxon>
        <taxon>Betaproteobacteria</taxon>
        <taxon>Burkholderiales</taxon>
        <taxon>Alcaligenaceae</taxon>
        <taxon>Allopusillimonas</taxon>
    </lineage>
</organism>
<sequence>MFHTITQEYDSKQQHYAELLMQAQGLLHGEHDMIANAANFSALIFNSLPKLNWAGFYLFDGRELVVGPFQGKPACVRIGLGAGVCGTAAQTRQTQVVADVNAFAGHIACDAASLSEIVVPLIKEDGSLLGVWDCDSFVTERFDEEDRHGMEALCACFLGSLERRPAMINDVSRSI</sequence>
<proteinExistence type="inferred from homology"/>
<dbReference type="AlphaFoldDB" id="A0A853FJS1"/>